<dbReference type="RefSeq" id="WP_045162388.1">
    <property type="nucleotide sequence ID" value="NZ_JYHV01000019.1"/>
</dbReference>
<dbReference type="Pfam" id="PF01584">
    <property type="entry name" value="CheW"/>
    <property type="match status" value="1"/>
</dbReference>
<dbReference type="InterPro" id="IPR039315">
    <property type="entry name" value="CheW"/>
</dbReference>
<dbReference type="PATRIC" id="fig|316.101.peg.3660"/>
<dbReference type="GO" id="GO:0005829">
    <property type="term" value="C:cytosol"/>
    <property type="evidence" value="ECO:0007669"/>
    <property type="project" value="TreeGrafter"/>
</dbReference>
<proteinExistence type="predicted"/>
<protein>
    <recommendedName>
        <fullName evidence="1">CheW-like domain-containing protein</fullName>
    </recommendedName>
</protein>
<dbReference type="AlphaFoldDB" id="A0A0D9AMC3"/>
<comment type="caution">
    <text evidence="2">The sequence shown here is derived from an EMBL/GenBank/DDBJ whole genome shotgun (WGS) entry which is preliminary data.</text>
</comment>
<organism evidence="2 3">
    <name type="scientific">Stutzerimonas stutzeri</name>
    <name type="common">Pseudomonas stutzeri</name>
    <dbReference type="NCBI Taxonomy" id="316"/>
    <lineage>
        <taxon>Bacteria</taxon>
        <taxon>Pseudomonadati</taxon>
        <taxon>Pseudomonadota</taxon>
        <taxon>Gammaproteobacteria</taxon>
        <taxon>Pseudomonadales</taxon>
        <taxon>Pseudomonadaceae</taxon>
        <taxon>Stutzerimonas</taxon>
    </lineage>
</organism>
<sequence>MAESLNKDGHWAEIHLRLAELGQRLDTGFKPDAATLEARLRERTQKWAAMPEAEQEGGWIETLTFSLSGETYAVESEHVSLVMPLSQYTPLPGTPPHVLGIVNVRGRIVSVLDLRVLFDLPIGGLSDKNFLVVMQGPEMEFGLLIDRVLGVKQIQTAALQQEVANLSGIRSAYLLGVTADQWTVLDGARMLGDPAMRVIIE</sequence>
<dbReference type="SUPFAM" id="SSF50341">
    <property type="entry name" value="CheW-like"/>
    <property type="match status" value="1"/>
</dbReference>
<name>A0A0D9AMC3_STUST</name>
<dbReference type="GO" id="GO:0007165">
    <property type="term" value="P:signal transduction"/>
    <property type="evidence" value="ECO:0007669"/>
    <property type="project" value="InterPro"/>
</dbReference>
<evidence type="ECO:0000313" key="2">
    <source>
        <dbReference type="EMBL" id="KJH81824.1"/>
    </source>
</evidence>
<dbReference type="SMART" id="SM00260">
    <property type="entry name" value="CheW"/>
    <property type="match status" value="1"/>
</dbReference>
<dbReference type="GO" id="GO:0006935">
    <property type="term" value="P:chemotaxis"/>
    <property type="evidence" value="ECO:0007669"/>
    <property type="project" value="InterPro"/>
</dbReference>
<dbReference type="InterPro" id="IPR002545">
    <property type="entry name" value="CheW-lke_dom"/>
</dbReference>
<dbReference type="OrthoDB" id="9790406at2"/>
<dbReference type="EMBL" id="JYHV01000019">
    <property type="protein sequence ID" value="KJH81824.1"/>
    <property type="molecule type" value="Genomic_DNA"/>
</dbReference>
<dbReference type="Gene3D" id="2.40.50.180">
    <property type="entry name" value="CheA-289, Domain 4"/>
    <property type="match status" value="1"/>
</dbReference>
<dbReference type="Proteomes" id="UP000032487">
    <property type="component" value="Unassembled WGS sequence"/>
</dbReference>
<evidence type="ECO:0000259" key="1">
    <source>
        <dbReference type="PROSITE" id="PS50851"/>
    </source>
</evidence>
<evidence type="ECO:0000313" key="3">
    <source>
        <dbReference type="Proteomes" id="UP000032487"/>
    </source>
</evidence>
<dbReference type="PANTHER" id="PTHR22617">
    <property type="entry name" value="CHEMOTAXIS SENSOR HISTIDINE KINASE-RELATED"/>
    <property type="match status" value="1"/>
</dbReference>
<dbReference type="InterPro" id="IPR036061">
    <property type="entry name" value="CheW-like_dom_sf"/>
</dbReference>
<feature type="domain" description="CheW-like" evidence="1">
    <location>
        <begin position="59"/>
        <end position="201"/>
    </location>
</feature>
<gene>
    <name evidence="2" type="ORF">UF78_11655</name>
</gene>
<dbReference type="PROSITE" id="PS50851">
    <property type="entry name" value="CHEW"/>
    <property type="match status" value="1"/>
</dbReference>
<reference evidence="2 3" key="1">
    <citation type="submission" date="2015-02" db="EMBL/GenBank/DDBJ databases">
        <title>Draft genome sequence of Pseudomonas stutzeri NT0128 isolated from wheat (Triticum turgidum) rhizosphere.</title>
        <authorList>
            <person name="Tovi N."/>
            <person name="Frenk S."/>
            <person name="Hadar Y."/>
            <person name="Minz D."/>
        </authorList>
    </citation>
    <scope>NUCLEOTIDE SEQUENCE [LARGE SCALE GENOMIC DNA]</scope>
    <source>
        <strain evidence="2 3">NT0128</strain>
    </source>
</reference>
<dbReference type="PANTHER" id="PTHR22617:SF23">
    <property type="entry name" value="CHEMOTAXIS PROTEIN CHEW"/>
    <property type="match status" value="1"/>
</dbReference>
<accession>A0A0D9AMC3</accession>
<dbReference type="Gene3D" id="2.30.30.40">
    <property type="entry name" value="SH3 Domains"/>
    <property type="match status" value="1"/>
</dbReference>